<dbReference type="PANTHER" id="PTHR18952">
    <property type="entry name" value="CARBONIC ANHYDRASE"/>
    <property type="match status" value="1"/>
</dbReference>
<proteinExistence type="predicted"/>
<dbReference type="InterPro" id="IPR023561">
    <property type="entry name" value="Carbonic_anhydrase_a-class"/>
</dbReference>
<feature type="chain" id="PRO_5040393186" evidence="1">
    <location>
        <begin position="19"/>
        <end position="268"/>
    </location>
</feature>
<protein>
    <submittedName>
        <fullName evidence="3">Carbonic anhydrase</fullName>
    </submittedName>
</protein>
<gene>
    <name evidence="3" type="ORF">EDB81DRAFT_950703</name>
</gene>
<evidence type="ECO:0000313" key="3">
    <source>
        <dbReference type="EMBL" id="KAH7128904.1"/>
    </source>
</evidence>
<dbReference type="Proteomes" id="UP000738349">
    <property type="component" value="Unassembled WGS sequence"/>
</dbReference>
<dbReference type="InterPro" id="IPR001148">
    <property type="entry name" value="CA_dom"/>
</dbReference>
<comment type="caution">
    <text evidence="3">The sequence shown here is derived from an EMBL/GenBank/DDBJ whole genome shotgun (WGS) entry which is preliminary data.</text>
</comment>
<dbReference type="CDD" id="cd03124">
    <property type="entry name" value="alpha_CA_prokaryotic_like"/>
    <property type="match status" value="1"/>
</dbReference>
<keyword evidence="4" id="KW-1185">Reference proteome</keyword>
<keyword evidence="1" id="KW-0732">Signal</keyword>
<dbReference type="PROSITE" id="PS51144">
    <property type="entry name" value="ALPHA_CA_2"/>
    <property type="match status" value="1"/>
</dbReference>
<dbReference type="EMBL" id="JAGMUV010000018">
    <property type="protein sequence ID" value="KAH7128904.1"/>
    <property type="molecule type" value="Genomic_DNA"/>
</dbReference>
<dbReference type="SUPFAM" id="SSF51069">
    <property type="entry name" value="Carbonic anhydrase"/>
    <property type="match status" value="1"/>
</dbReference>
<dbReference type="GO" id="GO:0008270">
    <property type="term" value="F:zinc ion binding"/>
    <property type="evidence" value="ECO:0007669"/>
    <property type="project" value="InterPro"/>
</dbReference>
<dbReference type="AlphaFoldDB" id="A0A9P9DYQ7"/>
<feature type="domain" description="Alpha-carbonic anhydrase" evidence="2">
    <location>
        <begin position="38"/>
        <end position="268"/>
    </location>
</feature>
<name>A0A9P9DYQ7_9HYPO</name>
<evidence type="ECO:0000256" key="1">
    <source>
        <dbReference type="SAM" id="SignalP"/>
    </source>
</evidence>
<dbReference type="InterPro" id="IPR036398">
    <property type="entry name" value="CA_dom_sf"/>
</dbReference>
<reference evidence="3" key="1">
    <citation type="journal article" date="2021" name="Nat. Commun.">
        <title>Genetic determinants of endophytism in the Arabidopsis root mycobiome.</title>
        <authorList>
            <person name="Mesny F."/>
            <person name="Miyauchi S."/>
            <person name="Thiergart T."/>
            <person name="Pickel B."/>
            <person name="Atanasova L."/>
            <person name="Karlsson M."/>
            <person name="Huettel B."/>
            <person name="Barry K.W."/>
            <person name="Haridas S."/>
            <person name="Chen C."/>
            <person name="Bauer D."/>
            <person name="Andreopoulos W."/>
            <person name="Pangilinan J."/>
            <person name="LaButti K."/>
            <person name="Riley R."/>
            <person name="Lipzen A."/>
            <person name="Clum A."/>
            <person name="Drula E."/>
            <person name="Henrissat B."/>
            <person name="Kohler A."/>
            <person name="Grigoriev I.V."/>
            <person name="Martin F.M."/>
            <person name="Hacquard S."/>
        </authorList>
    </citation>
    <scope>NUCLEOTIDE SEQUENCE</scope>
    <source>
        <strain evidence="3">MPI-CAGE-AT-0147</strain>
    </source>
</reference>
<dbReference type="InterPro" id="IPR041891">
    <property type="entry name" value="Alpha_CA_prokaryot-like"/>
</dbReference>
<organism evidence="3 4">
    <name type="scientific">Dactylonectria macrodidyma</name>
    <dbReference type="NCBI Taxonomy" id="307937"/>
    <lineage>
        <taxon>Eukaryota</taxon>
        <taxon>Fungi</taxon>
        <taxon>Dikarya</taxon>
        <taxon>Ascomycota</taxon>
        <taxon>Pezizomycotina</taxon>
        <taxon>Sordariomycetes</taxon>
        <taxon>Hypocreomycetidae</taxon>
        <taxon>Hypocreales</taxon>
        <taxon>Nectriaceae</taxon>
        <taxon>Dactylonectria</taxon>
    </lineage>
</organism>
<dbReference type="SMART" id="SM01057">
    <property type="entry name" value="Carb_anhydrase"/>
    <property type="match status" value="1"/>
</dbReference>
<sequence length="268" mass="29784">MKLSLSVTFASLAAGVSACARHNAAPLALAKRAGTPKAEWAYEASFNWGRLDSSYHLCQTGTQQSPIPLSLSNGLALNHQIDFSYPSDVNGTFFNWGYGPAFTIAHEENVWTNNPSITYDNETVYLAGWHIHSPADHSVGGDRSKAEMHFVHVDAEGHEKAVLAFRLDPGNRDNAFFSQLPPSIGFNETEKTTETSLNHNLALESVLYFNEFWTYQGSLTSPPCAEGIRWFVARQILFTGVQQMRDILGASTYSARAEQEVWQHRINE</sequence>
<dbReference type="Gene3D" id="3.10.200.10">
    <property type="entry name" value="Alpha carbonic anhydrase"/>
    <property type="match status" value="1"/>
</dbReference>
<evidence type="ECO:0000313" key="4">
    <source>
        <dbReference type="Proteomes" id="UP000738349"/>
    </source>
</evidence>
<accession>A0A9P9DYQ7</accession>
<dbReference type="GO" id="GO:0004089">
    <property type="term" value="F:carbonate dehydratase activity"/>
    <property type="evidence" value="ECO:0007669"/>
    <property type="project" value="InterPro"/>
</dbReference>
<dbReference type="OrthoDB" id="429145at2759"/>
<feature type="signal peptide" evidence="1">
    <location>
        <begin position="1"/>
        <end position="18"/>
    </location>
</feature>
<dbReference type="PANTHER" id="PTHR18952:SF274">
    <property type="entry name" value="ALPHA-CARBONIC ANHYDRASE DOMAIN-CONTAINING PROTEIN"/>
    <property type="match status" value="1"/>
</dbReference>
<dbReference type="PROSITE" id="PS51257">
    <property type="entry name" value="PROKAR_LIPOPROTEIN"/>
    <property type="match status" value="1"/>
</dbReference>
<evidence type="ECO:0000259" key="2">
    <source>
        <dbReference type="PROSITE" id="PS51144"/>
    </source>
</evidence>
<dbReference type="Pfam" id="PF00194">
    <property type="entry name" value="Carb_anhydrase"/>
    <property type="match status" value="1"/>
</dbReference>